<proteinExistence type="predicted"/>
<sequence>MSTESGDEEIQLSDEAKKALAEFYADQKKAESSNEITENWQLSQFWYTDDTSIRLAKECTAACLQGAEENEIRRIACVSCPSVMEKILQCEAMISGRIVPFLFEYDTRFATKYGDSFSFFDYNNQDMIDAKLIASFNLVIADPPFLSDECQLKTAVFARRLLRQNGNTKLILCTGTTMETMAEKAFNARRTVFKPEHRNNLANEFACFTSYKPVRIPDDICDYPINTAILLILNVPLDAFLDNSLSKKNRNSSDYDYICDVESSLHSLARYLRVADSERGGSVYSDLVSRTIQRKIITIICSASMQSDGRIQAMRSIRSLSERIVTELICVVQNTVHLSAFLWSAVRARGCQFLGPAMQEDVLKLILLTLINGELIARKTDGESSLMQLKEEFREYELLRREHDSQIVQIALEAGLRISPDQWSALLYGDPHHRSHMQSIVDRLHSPHLLSHALKELKTIVDRNSNAQILQSSLDNLATIAEIDSEVEPGWKLLSESLGIIETVIDEYVAFNKKWNINTTENRYLKNKNVYSSRPITTTSNNGRNEQQNSSSNFNNFGRYKTRMCRDVLNKGTCPRGINCTYAHIYEELRPPHENDPKNDYSIQSNDDLHSNGIRTTKDMNGYSRMNGNERSHMQQQQELISMPMIPIQQMHETIIPENSPLMIDNTNGAFINVVPVVMHPQQLNDMNNEQMYNKPPPAPMQPPGLSGQLYMVPQPEVVVQHPPPIVIPNQQVQIIRGPPPPMQNHHGGVYSYHIGPPHQMMQPPPSHIIYPAQNMWTPPPNQLFRPSDGFYATGLRNPQKTPERKDNNKTPESKSSSDKSSKQSWTSCDEGILLARRNEVLSRLLQMDISKDECEDDAESHVSYTVANSVLFDDFEIMGASTIDFPPLPLQPLPNVPIITETFVTCASTWAYPITFEPYYTGAPAFTVRTVCPTALLRMDSTKPAYQQSDSTVMSTIDAIEQPLVTSSIQRNNCKH</sequence>
<dbReference type="Proteomes" id="UP000887579">
    <property type="component" value="Unplaced"/>
</dbReference>
<evidence type="ECO:0000313" key="2">
    <source>
        <dbReference type="WBParaSite" id="ES5_v2.g11452.t1"/>
    </source>
</evidence>
<dbReference type="WBParaSite" id="ES5_v2.g11452.t1">
    <property type="protein sequence ID" value="ES5_v2.g11452.t1"/>
    <property type="gene ID" value="ES5_v2.g11452"/>
</dbReference>
<reference evidence="2" key="1">
    <citation type="submission" date="2022-11" db="UniProtKB">
        <authorList>
            <consortium name="WormBaseParasite"/>
        </authorList>
    </citation>
    <scope>IDENTIFICATION</scope>
</reference>
<protein>
    <submittedName>
        <fullName evidence="2">Protein-lysine N-methyltransferase</fullName>
    </submittedName>
</protein>
<organism evidence="1 2">
    <name type="scientific">Panagrolaimus sp. ES5</name>
    <dbReference type="NCBI Taxonomy" id="591445"/>
    <lineage>
        <taxon>Eukaryota</taxon>
        <taxon>Metazoa</taxon>
        <taxon>Ecdysozoa</taxon>
        <taxon>Nematoda</taxon>
        <taxon>Chromadorea</taxon>
        <taxon>Rhabditida</taxon>
        <taxon>Tylenchina</taxon>
        <taxon>Panagrolaimomorpha</taxon>
        <taxon>Panagrolaimoidea</taxon>
        <taxon>Panagrolaimidae</taxon>
        <taxon>Panagrolaimus</taxon>
    </lineage>
</organism>
<accession>A0AC34F360</accession>
<name>A0AC34F360_9BILA</name>
<evidence type="ECO:0000313" key="1">
    <source>
        <dbReference type="Proteomes" id="UP000887579"/>
    </source>
</evidence>